<dbReference type="Proteomes" id="UP000316280">
    <property type="component" value="Unassembled WGS sequence"/>
</dbReference>
<dbReference type="PANTHER" id="PTHR22916">
    <property type="entry name" value="GLYCOSYLTRANSFERASE"/>
    <property type="match status" value="1"/>
</dbReference>
<sequence length="237" mass="27678">MKISVCMATYNGSRFIEKQIQSILPQLSYNDELVIVDDCSSDQTVNLIQKFTDSRIKLWENTGNLGAIKNFEKSITNAEGDIIFLCDQDDIWCPDKISEFVNIFTQQKEVTLVISNLQVIDEDDNLIDDSQLISEFTAGMVPNLIKPRFRGCALAFRREMLNYFLPFPKDIPMHDMWIGLVNEIYGKTFYLKQPLVQYRRHSNNVTCEHRSSILQIIKWRYALFKNLLFLLLKKNKF</sequence>
<dbReference type="Gene3D" id="3.90.550.10">
    <property type="entry name" value="Spore Coat Polysaccharide Biosynthesis Protein SpsA, Chain A"/>
    <property type="match status" value="1"/>
</dbReference>
<dbReference type="Pfam" id="PF00535">
    <property type="entry name" value="Glycos_transf_2"/>
    <property type="match status" value="1"/>
</dbReference>
<reference evidence="2 3" key="1">
    <citation type="submission" date="2019-01" db="EMBL/GenBank/DDBJ databases">
        <title>Coherence of Microcystis species and biogeography revealed through population genomics.</title>
        <authorList>
            <person name="Perez-Carrascal O.M."/>
            <person name="Terrat Y."/>
            <person name="Giani A."/>
            <person name="Fortin N."/>
            <person name="Tromas N."/>
            <person name="Shapiro B.J."/>
        </authorList>
    </citation>
    <scope>NUCLEOTIDE SEQUENCE [LARGE SCALE GENOMIC DNA]</scope>
    <source>
        <strain evidence="2">Ma_OC_H_19870700_S124</strain>
    </source>
</reference>
<comment type="caution">
    <text evidence="2">The sequence shown here is derived from an EMBL/GenBank/DDBJ whole genome shotgun (WGS) entry which is preliminary data.</text>
</comment>
<dbReference type="SUPFAM" id="SSF53448">
    <property type="entry name" value="Nucleotide-diphospho-sugar transferases"/>
    <property type="match status" value="1"/>
</dbReference>
<proteinExistence type="predicted"/>
<evidence type="ECO:0000313" key="2">
    <source>
        <dbReference type="EMBL" id="TRT81425.1"/>
    </source>
</evidence>
<keyword evidence="2" id="KW-0808">Transferase</keyword>
<dbReference type="PANTHER" id="PTHR22916:SF3">
    <property type="entry name" value="UDP-GLCNAC:BETAGAL BETA-1,3-N-ACETYLGLUCOSAMINYLTRANSFERASE-LIKE PROTEIN 1"/>
    <property type="match status" value="1"/>
</dbReference>
<dbReference type="EMBL" id="SFBR01000213">
    <property type="protein sequence ID" value="TRT81425.1"/>
    <property type="molecule type" value="Genomic_DNA"/>
</dbReference>
<dbReference type="AlphaFoldDB" id="A0A552A7I9"/>
<accession>A0A552A7I9</accession>
<dbReference type="GO" id="GO:0016758">
    <property type="term" value="F:hexosyltransferase activity"/>
    <property type="evidence" value="ECO:0007669"/>
    <property type="project" value="UniProtKB-ARBA"/>
</dbReference>
<gene>
    <name evidence="2" type="ORF">EWV63_22045</name>
</gene>
<evidence type="ECO:0000313" key="3">
    <source>
        <dbReference type="Proteomes" id="UP000316280"/>
    </source>
</evidence>
<evidence type="ECO:0000259" key="1">
    <source>
        <dbReference type="Pfam" id="PF00535"/>
    </source>
</evidence>
<dbReference type="InterPro" id="IPR001173">
    <property type="entry name" value="Glyco_trans_2-like"/>
</dbReference>
<protein>
    <submittedName>
        <fullName evidence="2">Glycosyltransferase family 2 protein</fullName>
    </submittedName>
</protein>
<organism evidence="2 3">
    <name type="scientific">Microcystis aeruginosa Ma_OC_H_19870700_S124</name>
    <dbReference type="NCBI Taxonomy" id="2486262"/>
    <lineage>
        <taxon>Bacteria</taxon>
        <taxon>Bacillati</taxon>
        <taxon>Cyanobacteriota</taxon>
        <taxon>Cyanophyceae</taxon>
        <taxon>Oscillatoriophycideae</taxon>
        <taxon>Chroococcales</taxon>
        <taxon>Microcystaceae</taxon>
        <taxon>Microcystis</taxon>
    </lineage>
</organism>
<dbReference type="CDD" id="cd04196">
    <property type="entry name" value="GT_2_like_d"/>
    <property type="match status" value="1"/>
</dbReference>
<feature type="domain" description="Glycosyltransferase 2-like" evidence="1">
    <location>
        <begin position="4"/>
        <end position="161"/>
    </location>
</feature>
<dbReference type="InterPro" id="IPR029044">
    <property type="entry name" value="Nucleotide-diphossugar_trans"/>
</dbReference>
<name>A0A552A7I9_MICAE</name>